<comment type="subcellular location">
    <subcellularLocation>
        <location evidence="2">Cell membrane</location>
        <topology evidence="2">Multi-pass membrane protein</topology>
    </subcellularLocation>
</comment>
<protein>
    <recommendedName>
        <fullName evidence="14">sn-1-specific diacylglycerol lipase</fullName>
        <ecNumber evidence="14">3.1.1.116</ecNumber>
    </recommendedName>
</protein>
<comment type="cofactor">
    <cofactor evidence="1">
        <name>Ca(2+)</name>
        <dbReference type="ChEBI" id="CHEBI:29108"/>
    </cofactor>
</comment>
<evidence type="ECO:0000256" key="4">
    <source>
        <dbReference type="ARBA" id="ARBA00022553"/>
    </source>
</evidence>
<dbReference type="GO" id="GO:0046340">
    <property type="term" value="P:diacylglycerol catabolic process"/>
    <property type="evidence" value="ECO:0007669"/>
    <property type="project" value="TreeGrafter"/>
</dbReference>
<dbReference type="OrthoDB" id="438440at2759"/>
<dbReference type="InterPro" id="IPR029058">
    <property type="entry name" value="AB_hydrolase_fold"/>
</dbReference>
<dbReference type="EMBL" id="MPUH01001655">
    <property type="protein sequence ID" value="OMJ66695.1"/>
    <property type="molecule type" value="Genomic_DNA"/>
</dbReference>
<dbReference type="Gene3D" id="3.40.50.1820">
    <property type="entry name" value="alpha/beta hydrolase"/>
    <property type="match status" value="1"/>
</dbReference>
<dbReference type="PANTHER" id="PTHR45792:SF8">
    <property type="entry name" value="DIACYLGLYCEROL LIPASE-ALPHA"/>
    <property type="match status" value="1"/>
</dbReference>
<keyword evidence="12" id="KW-0472">Membrane</keyword>
<evidence type="ECO:0000256" key="6">
    <source>
        <dbReference type="ARBA" id="ARBA00022723"/>
    </source>
</evidence>
<evidence type="ECO:0000256" key="14">
    <source>
        <dbReference type="ARBA" id="ARBA00026104"/>
    </source>
</evidence>
<proteinExistence type="predicted"/>
<dbReference type="InterPro" id="IPR052214">
    <property type="entry name" value="DAG_Lipase-Related"/>
</dbReference>
<evidence type="ECO:0000256" key="9">
    <source>
        <dbReference type="ARBA" id="ARBA00022963"/>
    </source>
</evidence>
<sequence length="540" mass="61925">MSLREKGYKVVSASAAAVETVAKPAVKHTHKIMLEGSRQIHSGIEDFIDTMDESSKKKISWFFKGLKKINKGVQNLVKYSISANYQDTASSLSMIENGLTSQQKDLEAYFEKNNKDVHRNWAFSLENRESIRELISYVRESTHEFDNVPYHRLLQYFIAFGKLQKMARRTMWNIQKFPMDDILYNGLKEMKDYCKYAVGIYGKLLVRIIIEKKWSRLFKFESDEEILVKYTGMKRENLIYSYIKSKKYMPAYALVVDPDKKAVILVVRGTMSVFDCMTDMKGDYTTHDYTDPFTGEIIASGLVHSGILTCAKNLLNEVKPRIMIALDKLPDYKLVVIGHSLGAGASALVSLLWMSDPDIMSRGFLGFAYAPPAVVSSELNVHLKKYLFSCSFGNDLVCRLSFGAVKDFCNMVTFFHTRETDRTGVKASEVACKVLYGGKMESSRGNMLYKEVKDTFTNYKLEAPGNIFQIYQLSKHPDFVLIAEETKDDYIGEYVDPKFYEEIIFSKTTFTDHMPNFYEDSLEYLVKKLEEKRQGEINSS</sequence>
<keyword evidence="3" id="KW-1003">Cell membrane</keyword>
<dbReference type="GO" id="GO:0016298">
    <property type="term" value="F:lipase activity"/>
    <property type="evidence" value="ECO:0007669"/>
    <property type="project" value="TreeGrafter"/>
</dbReference>
<dbReference type="GO" id="GO:0046872">
    <property type="term" value="F:metal ion binding"/>
    <property type="evidence" value="ECO:0007669"/>
    <property type="project" value="UniProtKB-KW"/>
</dbReference>
<keyword evidence="7" id="KW-0378">Hydrolase</keyword>
<keyword evidence="11" id="KW-0443">Lipid metabolism</keyword>
<evidence type="ECO:0000256" key="12">
    <source>
        <dbReference type="ARBA" id="ARBA00023136"/>
    </source>
</evidence>
<evidence type="ECO:0000313" key="17">
    <source>
        <dbReference type="Proteomes" id="UP000187209"/>
    </source>
</evidence>
<reference evidence="16 17" key="1">
    <citation type="submission" date="2016-11" db="EMBL/GenBank/DDBJ databases">
        <title>The macronuclear genome of Stentor coeruleus: a giant cell with tiny introns.</title>
        <authorList>
            <person name="Slabodnick M."/>
            <person name="Ruby J.G."/>
            <person name="Reiff S.B."/>
            <person name="Swart E.C."/>
            <person name="Gosai S."/>
            <person name="Prabakaran S."/>
            <person name="Witkowska E."/>
            <person name="Larue G.E."/>
            <person name="Fisher S."/>
            <person name="Freeman R.M."/>
            <person name="Gunawardena J."/>
            <person name="Chu W."/>
            <person name="Stover N.A."/>
            <person name="Gregory B.D."/>
            <person name="Nowacki M."/>
            <person name="Derisi J."/>
            <person name="Roy S.W."/>
            <person name="Marshall W.F."/>
            <person name="Sood P."/>
        </authorList>
    </citation>
    <scope>NUCLEOTIDE SEQUENCE [LARGE SCALE GENOMIC DNA]</scope>
    <source>
        <strain evidence="16">WM001</strain>
    </source>
</reference>
<comment type="caution">
    <text evidence="16">The sequence shown here is derived from an EMBL/GenBank/DDBJ whole genome shotgun (WGS) entry which is preliminary data.</text>
</comment>
<organism evidence="16 17">
    <name type="scientific">Stentor coeruleus</name>
    <dbReference type="NCBI Taxonomy" id="5963"/>
    <lineage>
        <taxon>Eukaryota</taxon>
        <taxon>Sar</taxon>
        <taxon>Alveolata</taxon>
        <taxon>Ciliophora</taxon>
        <taxon>Postciliodesmatophora</taxon>
        <taxon>Heterotrichea</taxon>
        <taxon>Heterotrichida</taxon>
        <taxon>Stentoridae</taxon>
        <taxon>Stentor</taxon>
    </lineage>
</organism>
<keyword evidence="9" id="KW-0442">Lipid degradation</keyword>
<dbReference type="InterPro" id="IPR002921">
    <property type="entry name" value="Fungal_lipase-type"/>
</dbReference>
<evidence type="ECO:0000256" key="5">
    <source>
        <dbReference type="ARBA" id="ARBA00022692"/>
    </source>
</evidence>
<evidence type="ECO:0000313" key="16">
    <source>
        <dbReference type="EMBL" id="OMJ66695.1"/>
    </source>
</evidence>
<feature type="domain" description="Fungal lipase-type" evidence="15">
    <location>
        <begin position="265"/>
        <end position="402"/>
    </location>
</feature>
<keyword evidence="5" id="KW-0812">Transmembrane</keyword>
<name>A0A1R2AQH2_9CILI</name>
<evidence type="ECO:0000256" key="10">
    <source>
        <dbReference type="ARBA" id="ARBA00022989"/>
    </source>
</evidence>
<keyword evidence="6" id="KW-0479">Metal-binding</keyword>
<evidence type="ECO:0000256" key="2">
    <source>
        <dbReference type="ARBA" id="ARBA00004651"/>
    </source>
</evidence>
<evidence type="ECO:0000256" key="3">
    <source>
        <dbReference type="ARBA" id="ARBA00022475"/>
    </source>
</evidence>
<dbReference type="CDD" id="cd00519">
    <property type="entry name" value="Lipase_3"/>
    <property type="match status" value="1"/>
</dbReference>
<keyword evidence="4" id="KW-0597">Phosphoprotein</keyword>
<dbReference type="Pfam" id="PF01764">
    <property type="entry name" value="Lipase_3"/>
    <property type="match status" value="1"/>
</dbReference>
<dbReference type="AlphaFoldDB" id="A0A1R2AQH2"/>
<evidence type="ECO:0000256" key="7">
    <source>
        <dbReference type="ARBA" id="ARBA00022801"/>
    </source>
</evidence>
<keyword evidence="17" id="KW-1185">Reference proteome</keyword>
<dbReference type="PANTHER" id="PTHR45792">
    <property type="entry name" value="DIACYLGLYCEROL LIPASE HOMOLOG-RELATED"/>
    <property type="match status" value="1"/>
</dbReference>
<evidence type="ECO:0000256" key="1">
    <source>
        <dbReference type="ARBA" id="ARBA00001913"/>
    </source>
</evidence>
<gene>
    <name evidence="16" type="ORF">SteCoe_36375</name>
</gene>
<comment type="catalytic activity">
    <reaction evidence="13">
        <text>a 1,2-diacyl-sn-glycerol + H2O = a 2-acylglycerol + a fatty acid + H(+)</text>
        <dbReference type="Rhea" id="RHEA:33275"/>
        <dbReference type="ChEBI" id="CHEBI:15377"/>
        <dbReference type="ChEBI" id="CHEBI:15378"/>
        <dbReference type="ChEBI" id="CHEBI:17389"/>
        <dbReference type="ChEBI" id="CHEBI:17815"/>
        <dbReference type="ChEBI" id="CHEBI:28868"/>
        <dbReference type="EC" id="3.1.1.116"/>
    </reaction>
    <physiologicalReaction direction="left-to-right" evidence="13">
        <dbReference type="Rhea" id="RHEA:33276"/>
    </physiologicalReaction>
</comment>
<evidence type="ECO:0000259" key="15">
    <source>
        <dbReference type="Pfam" id="PF01764"/>
    </source>
</evidence>
<dbReference type="GO" id="GO:0019369">
    <property type="term" value="P:arachidonate metabolic process"/>
    <property type="evidence" value="ECO:0007669"/>
    <property type="project" value="TreeGrafter"/>
</dbReference>
<accession>A0A1R2AQH2</accession>
<evidence type="ECO:0000256" key="11">
    <source>
        <dbReference type="ARBA" id="ARBA00023098"/>
    </source>
</evidence>
<dbReference type="SUPFAM" id="SSF53474">
    <property type="entry name" value="alpha/beta-Hydrolases"/>
    <property type="match status" value="1"/>
</dbReference>
<dbReference type="GO" id="GO:0005886">
    <property type="term" value="C:plasma membrane"/>
    <property type="evidence" value="ECO:0007669"/>
    <property type="project" value="UniProtKB-SubCell"/>
</dbReference>
<evidence type="ECO:0000256" key="13">
    <source>
        <dbReference type="ARBA" id="ARBA00024531"/>
    </source>
</evidence>
<keyword evidence="10" id="KW-1133">Transmembrane helix</keyword>
<keyword evidence="8" id="KW-0106">Calcium</keyword>
<evidence type="ECO:0000256" key="8">
    <source>
        <dbReference type="ARBA" id="ARBA00022837"/>
    </source>
</evidence>
<dbReference type="EC" id="3.1.1.116" evidence="14"/>
<dbReference type="Proteomes" id="UP000187209">
    <property type="component" value="Unassembled WGS sequence"/>
</dbReference>